<dbReference type="Pfam" id="PF10531">
    <property type="entry name" value="SLBB"/>
    <property type="match status" value="4"/>
</dbReference>
<evidence type="ECO:0000256" key="1">
    <source>
        <dbReference type="ARBA" id="ARBA00022729"/>
    </source>
</evidence>
<organism evidence="5 6">
    <name type="scientific">Roseivirga misakiensis</name>
    <dbReference type="NCBI Taxonomy" id="1563681"/>
    <lineage>
        <taxon>Bacteria</taxon>
        <taxon>Pseudomonadati</taxon>
        <taxon>Bacteroidota</taxon>
        <taxon>Cytophagia</taxon>
        <taxon>Cytophagales</taxon>
        <taxon>Roseivirgaceae</taxon>
        <taxon>Roseivirga</taxon>
    </lineage>
</organism>
<dbReference type="InterPro" id="IPR049712">
    <property type="entry name" value="Poly_export"/>
</dbReference>
<evidence type="ECO:0000313" key="5">
    <source>
        <dbReference type="EMBL" id="OEK07081.1"/>
    </source>
</evidence>
<dbReference type="Pfam" id="PF02563">
    <property type="entry name" value="Poly_export"/>
    <property type="match status" value="1"/>
</dbReference>
<evidence type="ECO:0000259" key="4">
    <source>
        <dbReference type="Pfam" id="PF10531"/>
    </source>
</evidence>
<feature type="domain" description="Polysaccharide export protein N-terminal" evidence="3">
    <location>
        <begin position="157"/>
        <end position="220"/>
    </location>
</feature>
<reference evidence="5 6" key="1">
    <citation type="submission" date="2016-08" db="EMBL/GenBank/DDBJ databases">
        <title>Draft genome of Fabibacter sp. strain SK-8.</title>
        <authorList>
            <person name="Wong S.-K."/>
            <person name="Hamasaki K."/>
            <person name="Yoshizawa S."/>
        </authorList>
    </citation>
    <scope>NUCLEOTIDE SEQUENCE [LARGE SCALE GENOMIC DNA]</scope>
    <source>
        <strain evidence="5 6">SK-8</strain>
    </source>
</reference>
<dbReference type="EMBL" id="MDGQ01000003">
    <property type="protein sequence ID" value="OEK07081.1"/>
    <property type="molecule type" value="Genomic_DNA"/>
</dbReference>
<dbReference type="InterPro" id="IPR019554">
    <property type="entry name" value="Soluble_ligand-bd"/>
</dbReference>
<proteinExistence type="predicted"/>
<comment type="caution">
    <text evidence="5">The sequence shown here is derived from an EMBL/GenBank/DDBJ whole genome shotgun (WGS) entry which is preliminary data.</text>
</comment>
<protein>
    <recommendedName>
        <fullName evidence="7">Sugar transporter</fullName>
    </recommendedName>
</protein>
<name>A0A1E5T6S4_9BACT</name>
<evidence type="ECO:0000313" key="6">
    <source>
        <dbReference type="Proteomes" id="UP000095552"/>
    </source>
</evidence>
<keyword evidence="1 2" id="KW-0732">Signal</keyword>
<feature type="chain" id="PRO_5009186067" description="Sugar transporter" evidence="2">
    <location>
        <begin position="31"/>
        <end position="901"/>
    </location>
</feature>
<accession>A0A1E5T6S4</accession>
<dbReference type="AlphaFoldDB" id="A0A1E5T6S4"/>
<keyword evidence="6" id="KW-1185">Reference proteome</keyword>
<sequence length="901" mass="101348">MKDTRTKSPFCLFASIFLLITVFSITPTNAQSEAQVKAELEKRGIDTKEEILSELRKRGMTEDDARRQAKVYGLDYDEYIRKYISGSETTDSTPKNVQEVSTDTVKYTSGDQIIKQAETQPTNAPVTAQSTSVKYFGYSIFNNNPYANQGALVGNIDPGYLIGPGDELRVYLWGEAEFQFEGKVDINGNLFIPNVGQVFVSGTTYENLNVRMKEYLSKFYSGLKKNPPKIFLDVSLTKLRPIRIMVMGESNKPGSHLINAFATTMNSLYVSGGIKISGSLREIKVFRNNRYISTMDLYDYLIKGTAREDIRLVSNDVVFIPSRKNSITLLGEVNKEAIFELKDNEGLIDLISFAGGLRPTAYTESVTIKRIKSISDRDGSSNFDREIININYKELIEQGVNYKLQDGDIITFDKVLEDLNNVVNIEGSVFRPGEYQLNETMNLKDLIMKAGGIRPNTYLDKVDLFRVDENGDLKFRTFSLSSILNSTNGAENIVLQRQDSLKVYNENEVKSLESVSISGFAADPITMPWRENLSLYDLIFMSANIEDLDFQNRILTSRADLFRYQEGKIEYQVVSFDLDSVLNKQFDVVLRPKDQVILYSRDITEVLEKYVSVQGAVKNGGRFRMTEEMNVEDLLIQAGGFLEKSFQDSVTITREFFDFSGNEIATNQRVKVDKDYLLGLKSASDNNDFLLKHNDRINVDLIPGSAEGRSVVLEGEVKFPGTYYLESKGETLSSVIRRAGGLSPNVYLPGAKFFRNGQQLAFSFEKLFEERNSKFDITVNDNDRIVFPESVFTVQVGGQVVNPSLQKYISGKGVRTYVRNAGGKTKEGRKIYITEPTGFTRKVGWFANPRVLDGSIITVSIKPPKPERQNNGKFLETFGTLAAIISSSLTAVFLAQRIAEN</sequence>
<gene>
    <name evidence="5" type="ORF">BFP71_05330</name>
</gene>
<dbReference type="Gene3D" id="3.10.560.10">
    <property type="entry name" value="Outer membrane lipoprotein wza domain like"/>
    <property type="match status" value="5"/>
</dbReference>
<dbReference type="InterPro" id="IPR003715">
    <property type="entry name" value="Poly_export_N"/>
</dbReference>
<dbReference type="OrthoDB" id="9808948at2"/>
<evidence type="ECO:0000259" key="3">
    <source>
        <dbReference type="Pfam" id="PF02563"/>
    </source>
</evidence>
<evidence type="ECO:0000256" key="2">
    <source>
        <dbReference type="SAM" id="SignalP"/>
    </source>
</evidence>
<dbReference type="STRING" id="1563681.BFP71_05330"/>
<feature type="signal peptide" evidence="2">
    <location>
        <begin position="1"/>
        <end position="30"/>
    </location>
</feature>
<feature type="domain" description="Soluble ligand binding" evidence="4">
    <location>
        <begin position="327"/>
        <end position="378"/>
    </location>
</feature>
<feature type="domain" description="Soluble ligand binding" evidence="4">
    <location>
        <begin position="610"/>
        <end position="654"/>
    </location>
</feature>
<dbReference type="PANTHER" id="PTHR33619">
    <property type="entry name" value="POLYSACCHARIDE EXPORT PROTEIN GFCE-RELATED"/>
    <property type="match status" value="1"/>
</dbReference>
<dbReference type="PANTHER" id="PTHR33619:SF3">
    <property type="entry name" value="POLYSACCHARIDE EXPORT PROTEIN GFCE-RELATED"/>
    <property type="match status" value="1"/>
</dbReference>
<evidence type="ECO:0008006" key="7">
    <source>
        <dbReference type="Google" id="ProtNLM"/>
    </source>
</evidence>
<dbReference type="Proteomes" id="UP000095552">
    <property type="component" value="Unassembled WGS sequence"/>
</dbReference>
<feature type="domain" description="Soluble ligand binding" evidence="4">
    <location>
        <begin position="422"/>
        <end position="471"/>
    </location>
</feature>
<dbReference type="GO" id="GO:0015159">
    <property type="term" value="F:polysaccharide transmembrane transporter activity"/>
    <property type="evidence" value="ECO:0007669"/>
    <property type="project" value="InterPro"/>
</dbReference>
<feature type="domain" description="Soluble ligand binding" evidence="4">
    <location>
        <begin position="715"/>
        <end position="747"/>
    </location>
</feature>